<dbReference type="PROSITE" id="PS51257">
    <property type="entry name" value="PROKAR_LIPOPROTEIN"/>
    <property type="match status" value="1"/>
</dbReference>
<dbReference type="RefSeq" id="WP_205294422.1">
    <property type="nucleotide sequence ID" value="NZ_CP070368.1"/>
</dbReference>
<dbReference type="InterPro" id="IPR036291">
    <property type="entry name" value="NAD(P)-bd_dom_sf"/>
</dbReference>
<dbReference type="InterPro" id="IPR001509">
    <property type="entry name" value="Epimerase_deHydtase"/>
</dbReference>
<comment type="pathway">
    <text evidence="1">Bacterial outer membrane biogenesis; LPS O-antigen biosynthesis.</text>
</comment>
<evidence type="ECO:0000256" key="2">
    <source>
        <dbReference type="ARBA" id="ARBA00007637"/>
    </source>
</evidence>
<evidence type="ECO:0000313" key="4">
    <source>
        <dbReference type="EMBL" id="QRZ13428.1"/>
    </source>
</evidence>
<keyword evidence="5" id="KW-1185">Reference proteome</keyword>
<comment type="similarity">
    <text evidence="2">Belongs to the NAD(P)-dependent epimerase/dehydratase family.</text>
</comment>
<gene>
    <name evidence="4" type="ORF">JWJ88_01845</name>
</gene>
<protein>
    <submittedName>
        <fullName evidence="4">NAD-dependent epimerase/dehydratase family protein</fullName>
    </submittedName>
</protein>
<dbReference type="PANTHER" id="PTHR43000">
    <property type="entry name" value="DTDP-D-GLUCOSE 4,6-DEHYDRATASE-RELATED"/>
    <property type="match status" value="1"/>
</dbReference>
<dbReference type="Gene3D" id="3.40.50.720">
    <property type="entry name" value="NAD(P)-binding Rossmann-like Domain"/>
    <property type="match status" value="1"/>
</dbReference>
<dbReference type="SUPFAM" id="SSF51735">
    <property type="entry name" value="NAD(P)-binding Rossmann-fold domains"/>
    <property type="match status" value="1"/>
</dbReference>
<reference evidence="4 5" key="1">
    <citation type="submission" date="2021-02" db="EMBL/GenBank/DDBJ databases">
        <title>Paracoccus methylovroum sp.nov., a new methanol and methylamine utilizing methylotrophic denitrifer.</title>
        <authorList>
            <person name="Timsy T."/>
            <person name="Behrendt U."/>
            <person name="Ulrich A."/>
            <person name="Spanner T."/>
            <person name="Foesel B.U."/>
            <person name="Horn M.A."/>
            <person name="Kolb S."/>
        </authorList>
    </citation>
    <scope>NUCLEOTIDE SEQUENCE [LARGE SCALE GENOMIC DNA]</scope>
    <source>
        <strain evidence="4 5">H4-D09</strain>
    </source>
</reference>
<dbReference type="Gene3D" id="3.90.25.10">
    <property type="entry name" value="UDP-galactose 4-epimerase, domain 1"/>
    <property type="match status" value="1"/>
</dbReference>
<accession>A0ABX7JJH1</accession>
<dbReference type="EMBL" id="CP070368">
    <property type="protein sequence ID" value="QRZ13428.1"/>
    <property type="molecule type" value="Genomic_DNA"/>
</dbReference>
<dbReference type="Pfam" id="PF01370">
    <property type="entry name" value="Epimerase"/>
    <property type="match status" value="1"/>
</dbReference>
<proteinExistence type="inferred from homology"/>
<dbReference type="Proteomes" id="UP000663629">
    <property type="component" value="Chromosome 1"/>
</dbReference>
<name>A0ABX7JJH1_9RHOB</name>
<organism evidence="4 5">
    <name type="scientific">Paracoccus methylovorus</name>
    <dbReference type="NCBI Taxonomy" id="2812658"/>
    <lineage>
        <taxon>Bacteria</taxon>
        <taxon>Pseudomonadati</taxon>
        <taxon>Pseudomonadota</taxon>
        <taxon>Alphaproteobacteria</taxon>
        <taxon>Rhodobacterales</taxon>
        <taxon>Paracoccaceae</taxon>
        <taxon>Paracoccus</taxon>
    </lineage>
</organism>
<evidence type="ECO:0000256" key="1">
    <source>
        <dbReference type="ARBA" id="ARBA00005125"/>
    </source>
</evidence>
<evidence type="ECO:0000259" key="3">
    <source>
        <dbReference type="Pfam" id="PF01370"/>
    </source>
</evidence>
<sequence>MQRKVLVTGGAGFIGCHLVDRLLAAGDEVVVLDDLSSGRAANLSPKAQLVRGDVLDNALVGSLLGGVDCVFHLAARVSVQLCISDWTGAHRVNLGGTIAVLQAAHQAGNIPVVYASSAAVYGNRSGAECRESDLPMPISPYAADKLAGEHQARAMAEVNGLPSVGLRFFNVYGPGQDAASPYAGVISKFCANRMADRPHTIFGDGRQSRDFIYVADVVDGLLRARDLVGKMPRAEVFNLCTGIETTLLDLVHAIDRVAGRGTSDIEHAPARSGDIRTSRGCPQAAGARLGFTARTDIGAGLGAFWAALGPGAGA</sequence>
<evidence type="ECO:0000313" key="5">
    <source>
        <dbReference type="Proteomes" id="UP000663629"/>
    </source>
</evidence>
<feature type="domain" description="NAD-dependent epimerase/dehydratase" evidence="3">
    <location>
        <begin position="5"/>
        <end position="240"/>
    </location>
</feature>